<reference evidence="2 3" key="1">
    <citation type="journal article" date="2018" name="Sci. Rep.">
        <title>Genomic signatures of local adaptation to the degree of environmental predictability in rotifers.</title>
        <authorList>
            <person name="Franch-Gras L."/>
            <person name="Hahn C."/>
            <person name="Garcia-Roger E.M."/>
            <person name="Carmona M.J."/>
            <person name="Serra M."/>
            <person name="Gomez A."/>
        </authorList>
    </citation>
    <scope>NUCLEOTIDE SEQUENCE [LARGE SCALE GENOMIC DNA]</scope>
    <source>
        <strain evidence="2">HYR1</strain>
    </source>
</reference>
<protein>
    <submittedName>
        <fullName evidence="2">Uncharacterized protein</fullName>
    </submittedName>
</protein>
<dbReference type="EMBL" id="REGN01006925">
    <property type="protein sequence ID" value="RNA07851.1"/>
    <property type="molecule type" value="Genomic_DNA"/>
</dbReference>
<evidence type="ECO:0000313" key="3">
    <source>
        <dbReference type="Proteomes" id="UP000276133"/>
    </source>
</evidence>
<proteinExistence type="predicted"/>
<keyword evidence="3" id="KW-1185">Reference proteome</keyword>
<name>A0A3M7QA60_BRAPC</name>
<accession>A0A3M7QA60</accession>
<feature type="transmembrane region" description="Helical" evidence="1">
    <location>
        <begin position="52"/>
        <end position="82"/>
    </location>
</feature>
<sequence>MCENLCLSVEFLLSSDYLLRSEDRKRRNFYFHARMVSILKITTSSSHLKNKYYICMFSLFINCLLFFHLSFIGSFNFVFIALDTCNESLESLYVNKLFYVTIGVKYPPLKTFKLNYYSLKKFTIKFSFF</sequence>
<keyword evidence="1" id="KW-0812">Transmembrane</keyword>
<dbReference type="AlphaFoldDB" id="A0A3M7QA60"/>
<organism evidence="2 3">
    <name type="scientific">Brachionus plicatilis</name>
    <name type="common">Marine rotifer</name>
    <name type="synonym">Brachionus muelleri</name>
    <dbReference type="NCBI Taxonomy" id="10195"/>
    <lineage>
        <taxon>Eukaryota</taxon>
        <taxon>Metazoa</taxon>
        <taxon>Spiralia</taxon>
        <taxon>Gnathifera</taxon>
        <taxon>Rotifera</taxon>
        <taxon>Eurotatoria</taxon>
        <taxon>Monogononta</taxon>
        <taxon>Pseudotrocha</taxon>
        <taxon>Ploima</taxon>
        <taxon>Brachionidae</taxon>
        <taxon>Brachionus</taxon>
    </lineage>
</organism>
<dbReference type="Proteomes" id="UP000276133">
    <property type="component" value="Unassembled WGS sequence"/>
</dbReference>
<evidence type="ECO:0000313" key="2">
    <source>
        <dbReference type="EMBL" id="RNA07851.1"/>
    </source>
</evidence>
<keyword evidence="1" id="KW-1133">Transmembrane helix</keyword>
<comment type="caution">
    <text evidence="2">The sequence shown here is derived from an EMBL/GenBank/DDBJ whole genome shotgun (WGS) entry which is preliminary data.</text>
</comment>
<keyword evidence="1" id="KW-0472">Membrane</keyword>
<gene>
    <name evidence="2" type="ORF">BpHYR1_015769</name>
</gene>
<evidence type="ECO:0000256" key="1">
    <source>
        <dbReference type="SAM" id="Phobius"/>
    </source>
</evidence>